<sequence>MIAEQDKQKILAANLERDRISTNIQSEVTATLNSVIDQTISGLRMLDEAKAHGEEPSAESIASAFAAIGSQGREALAHMRQLLRVLRETGFSDEAHAGKAEEMRLKPAASLDEQMKSGFFRGMFQR</sequence>
<comment type="caution">
    <text evidence="1">The sequence shown here is derived from an EMBL/GenBank/DDBJ whole genome shotgun (WGS) entry which is preliminary data.</text>
</comment>
<dbReference type="Proteomes" id="UP000003457">
    <property type="component" value="Unassembled WGS sequence"/>
</dbReference>
<evidence type="ECO:0000313" key="2">
    <source>
        <dbReference type="Proteomes" id="UP000003457"/>
    </source>
</evidence>
<dbReference type="AlphaFoldDB" id="A0AB72Z3G7"/>
<protein>
    <recommendedName>
        <fullName evidence="3">Methyl-accepting chemotaxis protein</fullName>
    </recommendedName>
</protein>
<proteinExistence type="predicted"/>
<reference evidence="1 2" key="1">
    <citation type="submission" date="2010-10" db="EMBL/GenBank/DDBJ databases">
        <authorList>
            <person name="Durkin A.S."/>
            <person name="Madupu R."/>
            <person name="Torralba M."/>
            <person name="Gillis M."/>
            <person name="Methe B."/>
            <person name="Sutton G."/>
            <person name="Nelson K.E."/>
        </authorList>
    </citation>
    <scope>NUCLEOTIDE SEQUENCE [LARGE SCALE GENOMIC DNA]</scope>
    <source>
        <strain evidence="1 2">JCVIHMP022</strain>
    </source>
</reference>
<gene>
    <name evidence="1" type="ORF">HMPREF9003_2231</name>
</gene>
<name>A0AB72Z3G7_9BIFI</name>
<organism evidence="1 2">
    <name type="scientific">Bifidobacterium dentium JCVIHMP022</name>
    <dbReference type="NCBI Taxonomy" id="553191"/>
    <lineage>
        <taxon>Bacteria</taxon>
        <taxon>Bacillati</taxon>
        <taxon>Actinomycetota</taxon>
        <taxon>Actinomycetes</taxon>
        <taxon>Bifidobacteriales</taxon>
        <taxon>Bifidobacteriaceae</taxon>
        <taxon>Bifidobacterium</taxon>
    </lineage>
</organism>
<evidence type="ECO:0000313" key="1">
    <source>
        <dbReference type="EMBL" id="EFO78028.1"/>
    </source>
</evidence>
<evidence type="ECO:0008006" key="3">
    <source>
        <dbReference type="Google" id="ProtNLM"/>
    </source>
</evidence>
<accession>A0AB72Z3G7</accession>
<dbReference type="EMBL" id="AEHJ01000015">
    <property type="protein sequence ID" value="EFO78028.1"/>
    <property type="molecule type" value="Genomic_DNA"/>
</dbReference>